<dbReference type="AlphaFoldDB" id="A0A1F5RIL9"/>
<name>A0A1F5RIL9_9BACT</name>
<dbReference type="EMBL" id="MFFM01000009">
    <property type="protein sequence ID" value="OGF14023.1"/>
    <property type="molecule type" value="Genomic_DNA"/>
</dbReference>
<evidence type="ECO:0000313" key="1">
    <source>
        <dbReference type="EMBL" id="OGF14023.1"/>
    </source>
</evidence>
<accession>A0A1F5RIL9</accession>
<sequence length="59" mass="7107">MIIGIMEKIKGNRDWRITFRNGSSNYVMNISGNQKRKIICEFVIMSEGQERFINDKFYW</sequence>
<protein>
    <submittedName>
        <fullName evidence="1">Uncharacterized protein</fullName>
    </submittedName>
</protein>
<proteinExistence type="predicted"/>
<reference evidence="1 2" key="1">
    <citation type="journal article" date="2016" name="Nat. Commun.">
        <title>Thousands of microbial genomes shed light on interconnected biogeochemical processes in an aquifer system.</title>
        <authorList>
            <person name="Anantharaman K."/>
            <person name="Brown C.T."/>
            <person name="Hug L.A."/>
            <person name="Sharon I."/>
            <person name="Castelle C.J."/>
            <person name="Probst A.J."/>
            <person name="Thomas B.C."/>
            <person name="Singh A."/>
            <person name="Wilkins M.J."/>
            <person name="Karaoz U."/>
            <person name="Brodie E.L."/>
            <person name="Williams K.H."/>
            <person name="Hubbard S.S."/>
            <person name="Banfield J.F."/>
        </authorList>
    </citation>
    <scope>NUCLEOTIDE SEQUENCE [LARGE SCALE GENOMIC DNA]</scope>
</reference>
<gene>
    <name evidence="1" type="ORF">A2024_05675</name>
</gene>
<comment type="caution">
    <text evidence="1">The sequence shown here is derived from an EMBL/GenBank/DDBJ whole genome shotgun (WGS) entry which is preliminary data.</text>
</comment>
<evidence type="ECO:0000313" key="2">
    <source>
        <dbReference type="Proteomes" id="UP000177230"/>
    </source>
</evidence>
<organism evidence="1 2">
    <name type="scientific">Candidatus Edwardsbacteria bacterium GWF2_54_11</name>
    <dbReference type="NCBI Taxonomy" id="1817851"/>
    <lineage>
        <taxon>Bacteria</taxon>
        <taxon>Candidatus Edwardsiibacteriota</taxon>
    </lineage>
</organism>
<dbReference type="Proteomes" id="UP000177230">
    <property type="component" value="Unassembled WGS sequence"/>
</dbReference>